<accession>A0A6G1J315</accession>
<evidence type="ECO:0000256" key="1">
    <source>
        <dbReference type="SAM" id="MobiDB-lite"/>
    </source>
</evidence>
<feature type="compositionally biased region" description="Acidic residues" evidence="1">
    <location>
        <begin position="235"/>
        <end position="260"/>
    </location>
</feature>
<name>A0A6G1J315_9PLEO</name>
<reference evidence="2" key="1">
    <citation type="journal article" date="2020" name="Stud. Mycol.">
        <title>101 Dothideomycetes genomes: a test case for predicting lifestyles and emergence of pathogens.</title>
        <authorList>
            <person name="Haridas S."/>
            <person name="Albert R."/>
            <person name="Binder M."/>
            <person name="Bloem J."/>
            <person name="Labutti K."/>
            <person name="Salamov A."/>
            <person name="Andreopoulos B."/>
            <person name="Baker S."/>
            <person name="Barry K."/>
            <person name="Bills G."/>
            <person name="Bluhm B."/>
            <person name="Cannon C."/>
            <person name="Castanera R."/>
            <person name="Culley D."/>
            <person name="Daum C."/>
            <person name="Ezra D."/>
            <person name="Gonzalez J."/>
            <person name="Henrissat B."/>
            <person name="Kuo A."/>
            <person name="Liang C."/>
            <person name="Lipzen A."/>
            <person name="Lutzoni F."/>
            <person name="Magnuson J."/>
            <person name="Mondo S."/>
            <person name="Nolan M."/>
            <person name="Ohm R."/>
            <person name="Pangilinan J."/>
            <person name="Park H.-J."/>
            <person name="Ramirez L."/>
            <person name="Alfaro M."/>
            <person name="Sun H."/>
            <person name="Tritt A."/>
            <person name="Yoshinaga Y."/>
            <person name="Zwiers L.-H."/>
            <person name="Turgeon B."/>
            <person name="Goodwin S."/>
            <person name="Spatafora J."/>
            <person name="Crous P."/>
            <person name="Grigoriev I."/>
        </authorList>
    </citation>
    <scope>NUCLEOTIDE SEQUENCE</scope>
    <source>
        <strain evidence="2">CBS 122367</strain>
    </source>
</reference>
<sequence>MAPGVFCVWSRADPDADRPPNPDDGDECLFTDRIASLQGVSRGVRLEVSDQQSVEPPFTHDVPFLSMYELPDVAYCQEKEFKDSEEQCAFKECDGFAPRVYEEIERIEAEEFKGVIGELLAVVTGEGFPEGGEEDFWTFHREEFVGSFMQAPEFIRAQVFKMVGDVGPEIKKEVPTGPYMFVYHWDCLEVPWSEVIAAAQTKGYIKHIEGGIKWQGLNYHPYRFTEKPVERGCEDAELEENDEDEGEEVDTEADEEDSETEAVNGVENGNTKDVIEPEKVAAKEFNAQDEKRAANADKKEEDHAASSNRSEAKGMSRIEDEGMEKPKVGNGVPTVVANGTTSTKLSGALDTLSIRDTKRQMEGPNPSKGVNVGETESPEIFASVSVADKIKAWEKNAAS</sequence>
<dbReference type="Proteomes" id="UP000799291">
    <property type="component" value="Unassembled WGS sequence"/>
</dbReference>
<protein>
    <submittedName>
        <fullName evidence="2">Uncharacterized protein</fullName>
    </submittedName>
</protein>
<keyword evidence="3" id="KW-1185">Reference proteome</keyword>
<feature type="compositionally biased region" description="Basic and acidic residues" evidence="1">
    <location>
        <begin position="273"/>
        <end position="327"/>
    </location>
</feature>
<dbReference type="OrthoDB" id="2851338at2759"/>
<dbReference type="EMBL" id="MU005580">
    <property type="protein sequence ID" value="KAF2684902.1"/>
    <property type="molecule type" value="Genomic_DNA"/>
</dbReference>
<organism evidence="2 3">
    <name type="scientific">Lentithecium fluviatile CBS 122367</name>
    <dbReference type="NCBI Taxonomy" id="1168545"/>
    <lineage>
        <taxon>Eukaryota</taxon>
        <taxon>Fungi</taxon>
        <taxon>Dikarya</taxon>
        <taxon>Ascomycota</taxon>
        <taxon>Pezizomycotina</taxon>
        <taxon>Dothideomycetes</taxon>
        <taxon>Pleosporomycetidae</taxon>
        <taxon>Pleosporales</taxon>
        <taxon>Massarineae</taxon>
        <taxon>Lentitheciaceae</taxon>
        <taxon>Lentithecium</taxon>
    </lineage>
</organism>
<proteinExistence type="predicted"/>
<gene>
    <name evidence="2" type="ORF">K458DRAFT_388600</name>
</gene>
<evidence type="ECO:0000313" key="2">
    <source>
        <dbReference type="EMBL" id="KAF2684902.1"/>
    </source>
</evidence>
<dbReference type="AlphaFoldDB" id="A0A6G1J315"/>
<evidence type="ECO:0000313" key="3">
    <source>
        <dbReference type="Proteomes" id="UP000799291"/>
    </source>
</evidence>
<feature type="region of interest" description="Disordered" evidence="1">
    <location>
        <begin position="231"/>
        <end position="376"/>
    </location>
</feature>